<reference evidence="1 2" key="1">
    <citation type="submission" date="2017-07" db="EMBL/GenBank/DDBJ databases">
        <title>Genome Sequence of Arenibacter algicola Strain SMS7 Isolated from a culture of the Diatom Skeletonema marinoi.</title>
        <authorList>
            <person name="Topel M."/>
            <person name="Pinder M.I.M."/>
            <person name="Johansson O.N."/>
            <person name="Kourtchenko O."/>
            <person name="Godhe A."/>
            <person name="Clarke A.K."/>
        </authorList>
    </citation>
    <scope>NUCLEOTIDE SEQUENCE [LARGE SCALE GENOMIC DNA]</scope>
    <source>
        <strain evidence="1 2">SMS7</strain>
    </source>
</reference>
<dbReference type="Proteomes" id="UP000204551">
    <property type="component" value="Chromosome"/>
</dbReference>
<protein>
    <submittedName>
        <fullName evidence="1">Uncharacterized protein</fullName>
    </submittedName>
</protein>
<dbReference type="KEGG" id="aalg:AREALGSMS7_01182"/>
<evidence type="ECO:0000313" key="2">
    <source>
        <dbReference type="Proteomes" id="UP000204551"/>
    </source>
</evidence>
<accession>A0A221UTL1</accession>
<evidence type="ECO:0000313" key="1">
    <source>
        <dbReference type="EMBL" id="ASO04657.1"/>
    </source>
</evidence>
<organism evidence="1 2">
    <name type="scientific">Arenibacter algicola</name>
    <dbReference type="NCBI Taxonomy" id="616991"/>
    <lineage>
        <taxon>Bacteria</taxon>
        <taxon>Pseudomonadati</taxon>
        <taxon>Bacteroidota</taxon>
        <taxon>Flavobacteriia</taxon>
        <taxon>Flavobacteriales</taxon>
        <taxon>Flavobacteriaceae</taxon>
        <taxon>Arenibacter</taxon>
    </lineage>
</organism>
<dbReference type="EMBL" id="CP022515">
    <property type="protein sequence ID" value="ASO04657.1"/>
    <property type="molecule type" value="Genomic_DNA"/>
</dbReference>
<proteinExistence type="predicted"/>
<dbReference type="AlphaFoldDB" id="A0A221UTL1"/>
<name>A0A221UTL1_9FLAO</name>
<sequence length="72" mass="8508">MDWPLQNVNLSPSFIENTLETLPKLQARDNRGQAYRPYKLREAKNILRLSDLQLKGKYHNMLNVVLDLQRNN</sequence>
<gene>
    <name evidence="1" type="ORF">AREALGSMS7_01182</name>
</gene>